<evidence type="ECO:0000313" key="3">
    <source>
        <dbReference type="Proteomes" id="UP000324629"/>
    </source>
</evidence>
<keyword evidence="3" id="KW-1185">Reference proteome</keyword>
<name>A0A5J4NT38_9TREM</name>
<feature type="transmembrane region" description="Helical" evidence="1">
    <location>
        <begin position="102"/>
        <end position="125"/>
    </location>
</feature>
<protein>
    <submittedName>
        <fullName evidence="2">Uncharacterized protein</fullName>
    </submittedName>
</protein>
<evidence type="ECO:0000313" key="2">
    <source>
        <dbReference type="EMBL" id="KAA3678654.1"/>
    </source>
</evidence>
<gene>
    <name evidence="2" type="ORF">DEA37_0009553</name>
</gene>
<dbReference type="Proteomes" id="UP000324629">
    <property type="component" value="Unassembled WGS sequence"/>
</dbReference>
<comment type="caution">
    <text evidence="2">The sequence shown here is derived from an EMBL/GenBank/DDBJ whole genome shotgun (WGS) entry which is preliminary data.</text>
</comment>
<feature type="non-terminal residue" evidence="2">
    <location>
        <position position="165"/>
    </location>
</feature>
<organism evidence="2 3">
    <name type="scientific">Paragonimus westermani</name>
    <dbReference type="NCBI Taxonomy" id="34504"/>
    <lineage>
        <taxon>Eukaryota</taxon>
        <taxon>Metazoa</taxon>
        <taxon>Spiralia</taxon>
        <taxon>Lophotrochozoa</taxon>
        <taxon>Platyhelminthes</taxon>
        <taxon>Trematoda</taxon>
        <taxon>Digenea</taxon>
        <taxon>Plagiorchiida</taxon>
        <taxon>Troglotremata</taxon>
        <taxon>Troglotrematidae</taxon>
        <taxon>Paragonimus</taxon>
    </lineage>
</organism>
<keyword evidence="1" id="KW-0472">Membrane</keyword>
<dbReference type="AlphaFoldDB" id="A0A5J4NT38"/>
<dbReference type="EMBL" id="QNGE01001011">
    <property type="protein sequence ID" value="KAA3678654.1"/>
    <property type="molecule type" value="Genomic_DNA"/>
</dbReference>
<keyword evidence="1" id="KW-0812">Transmembrane</keyword>
<sequence length="165" mass="18448">MMLHCLLLTLHTFIVLAVSIVLTIGGALLLWNESIGARALGFNPQHTILWQSANAEELVYKAFSHLVQLLAPAGQAYFVSGILLILFCLAALYGLLRKADIFVIFYGALIMLFILMQSILLGLYFGQKEKRLQFVEDFLQLQVNQYVSIDSQTAHSATLTIIMEQ</sequence>
<accession>A0A5J4NT38</accession>
<feature type="transmembrane region" description="Helical" evidence="1">
    <location>
        <begin position="76"/>
        <end position="96"/>
    </location>
</feature>
<reference evidence="2 3" key="1">
    <citation type="journal article" date="2019" name="Gigascience">
        <title>Whole-genome sequence of the oriental lung fluke Paragonimus westermani.</title>
        <authorList>
            <person name="Oey H."/>
            <person name="Zakrzewski M."/>
            <person name="Narain K."/>
            <person name="Devi K.R."/>
            <person name="Agatsuma T."/>
            <person name="Nawaratna S."/>
            <person name="Gobert G.N."/>
            <person name="Jones M.K."/>
            <person name="Ragan M.A."/>
            <person name="McManus D.P."/>
            <person name="Krause L."/>
        </authorList>
    </citation>
    <scope>NUCLEOTIDE SEQUENCE [LARGE SCALE GENOMIC DNA]</scope>
    <source>
        <strain evidence="2 3">IND2009</strain>
    </source>
</reference>
<keyword evidence="1" id="KW-1133">Transmembrane helix</keyword>
<feature type="transmembrane region" description="Helical" evidence="1">
    <location>
        <begin position="6"/>
        <end position="31"/>
    </location>
</feature>
<evidence type="ECO:0000256" key="1">
    <source>
        <dbReference type="SAM" id="Phobius"/>
    </source>
</evidence>
<proteinExistence type="predicted"/>